<protein>
    <recommendedName>
        <fullName evidence="1">VWFD domain-containing protein</fullName>
    </recommendedName>
</protein>
<dbReference type="PANTHER" id="PTHR46160:SF8">
    <property type="entry name" value="VWFD DOMAIN-CONTAINING PROTEIN"/>
    <property type="match status" value="1"/>
</dbReference>
<proteinExistence type="predicted"/>
<dbReference type="InterPro" id="IPR052749">
    <property type="entry name" value="Alpha-tectorin"/>
</dbReference>
<name>A0A8B9N4I6_9AVES</name>
<reference evidence="2" key="2">
    <citation type="submission" date="2025-09" db="UniProtKB">
        <authorList>
            <consortium name="Ensembl"/>
        </authorList>
    </citation>
    <scope>IDENTIFICATION</scope>
</reference>
<keyword evidence="3" id="KW-1185">Reference proteome</keyword>
<dbReference type="PANTHER" id="PTHR46160">
    <property type="entry name" value="ALPHA-TECTORIN-RELATED"/>
    <property type="match status" value="1"/>
</dbReference>
<dbReference type="InterPro" id="IPR001846">
    <property type="entry name" value="VWF_type-D"/>
</dbReference>
<dbReference type="Proteomes" id="UP000694541">
    <property type="component" value="Unplaced"/>
</dbReference>
<accession>A0A8B9N4I6</accession>
<evidence type="ECO:0000259" key="1">
    <source>
        <dbReference type="PROSITE" id="PS51233"/>
    </source>
</evidence>
<dbReference type="Pfam" id="PF12714">
    <property type="entry name" value="TILa"/>
    <property type="match status" value="1"/>
</dbReference>
<evidence type="ECO:0000313" key="2">
    <source>
        <dbReference type="Ensembl" id="ENSANIP00000018405.1"/>
    </source>
</evidence>
<dbReference type="PROSITE" id="PS51233">
    <property type="entry name" value="VWFD"/>
    <property type="match status" value="1"/>
</dbReference>
<organism evidence="2 3">
    <name type="scientific">Accipiter nisus</name>
    <name type="common">Eurasian sparrowhawk</name>
    <dbReference type="NCBI Taxonomy" id="211598"/>
    <lineage>
        <taxon>Eukaryota</taxon>
        <taxon>Metazoa</taxon>
        <taxon>Chordata</taxon>
        <taxon>Craniata</taxon>
        <taxon>Vertebrata</taxon>
        <taxon>Euteleostomi</taxon>
        <taxon>Archelosauria</taxon>
        <taxon>Archosauria</taxon>
        <taxon>Dinosauria</taxon>
        <taxon>Saurischia</taxon>
        <taxon>Theropoda</taxon>
        <taxon>Coelurosauria</taxon>
        <taxon>Aves</taxon>
        <taxon>Neognathae</taxon>
        <taxon>Neoaves</taxon>
        <taxon>Telluraves</taxon>
        <taxon>Accipitrimorphae</taxon>
        <taxon>Accipitriformes</taxon>
        <taxon>Accipitridae</taxon>
        <taxon>Accipitrinae</taxon>
        <taxon>Accipiter</taxon>
    </lineage>
</organism>
<feature type="domain" description="VWFD" evidence="1">
    <location>
        <begin position="94"/>
        <end position="160"/>
    </location>
</feature>
<sequence>MCHAVLSPSGYFDTCLYDLCELGLDREALQQCGCWHNGQHYPVGSEFWTDNTCSSKCTCPARGSKVQCSDASCPAGQYCGVQDGKPECLEQSYGICHVHSDPHYNTFDKVTHHFMGNCTYTLAKVCSNTTSLPYFNVEAENESSCVLLWRPTLTHARQPA</sequence>
<dbReference type="Ensembl" id="ENSANIT00000019022.1">
    <property type="protein sequence ID" value="ENSANIP00000018405.1"/>
    <property type="gene ID" value="ENSANIG00000012506.1"/>
</dbReference>
<dbReference type="Pfam" id="PF00094">
    <property type="entry name" value="VWD"/>
    <property type="match status" value="1"/>
</dbReference>
<evidence type="ECO:0000313" key="3">
    <source>
        <dbReference type="Proteomes" id="UP000694541"/>
    </source>
</evidence>
<dbReference type="InterPro" id="IPR025615">
    <property type="entry name" value="TILa_dom"/>
</dbReference>
<dbReference type="AlphaFoldDB" id="A0A8B9N4I6"/>
<reference evidence="2" key="1">
    <citation type="submission" date="2025-08" db="UniProtKB">
        <authorList>
            <consortium name="Ensembl"/>
        </authorList>
    </citation>
    <scope>IDENTIFICATION</scope>
</reference>